<dbReference type="Proteomes" id="UP001472677">
    <property type="component" value="Unassembled WGS sequence"/>
</dbReference>
<keyword evidence="4" id="KW-0325">Glycoprotein</keyword>
<dbReference type="Pfam" id="PF04577">
    <property type="entry name" value="Glyco_transf_61"/>
    <property type="match status" value="1"/>
</dbReference>
<feature type="domain" description="Glycosyltransferase 61 catalytic" evidence="5">
    <location>
        <begin position="232"/>
        <end position="325"/>
    </location>
</feature>
<sequence>MIMKKRNSAATMVVVVSLALIVAVLLVFEISMSSISTLRAAGSISSPTSTSQGKIWRSTFDEEGRGKEHVGKQVISCDRSHREYDMCSINGANVVDPVSSTFFIKDPTVSSAGSIAHQAQNVRPALVFSAGGYTGNVYHDFNDGFIPLFITVNSIYKNRDVILVVSKARDWWINRYKNLLHAFSSHPIVNLDNDTSTHCFPSATLGLISYGFMTLMPNSSQTLLHFRAFLDKAFGSHGQNHPPKSDSRPQLLFLSRPRGIGREIMNQNEAIQVAKEVGFDVILFEPTGTTSLQQIYALLKSSHAMVGIHGAALTHSLYLRPGSVFMQVMPLGTNWVGKMCFGEPARAMGIHYIEYRINVEESSLVEKYGKNETVIKDPGRFQGGNWSFDVMSIYLKEQNVILDLVRFREYLNETYRKVKVFMDKMG</sequence>
<evidence type="ECO:0000313" key="6">
    <source>
        <dbReference type="EMBL" id="KAK8526056.1"/>
    </source>
</evidence>
<reference evidence="6 7" key="1">
    <citation type="journal article" date="2024" name="G3 (Bethesda)">
        <title>Genome assembly of Hibiscus sabdariffa L. provides insights into metabolisms of medicinal natural products.</title>
        <authorList>
            <person name="Kim T."/>
        </authorList>
    </citation>
    <scope>NUCLEOTIDE SEQUENCE [LARGE SCALE GENOMIC DNA]</scope>
    <source>
        <strain evidence="6">TK-2024</strain>
        <tissue evidence="6">Old leaves</tissue>
    </source>
</reference>
<keyword evidence="2" id="KW-0328">Glycosyltransferase</keyword>
<dbReference type="EMBL" id="JBBPBM010000039">
    <property type="protein sequence ID" value="KAK8526056.1"/>
    <property type="molecule type" value="Genomic_DNA"/>
</dbReference>
<keyword evidence="7" id="KW-1185">Reference proteome</keyword>
<accession>A0ABR2CYE2</accession>
<comment type="caution">
    <text evidence="6">The sequence shown here is derived from an EMBL/GenBank/DDBJ whole genome shotgun (WGS) entry which is preliminary data.</text>
</comment>
<keyword evidence="3" id="KW-0808">Transferase</keyword>
<evidence type="ECO:0000256" key="3">
    <source>
        <dbReference type="ARBA" id="ARBA00022679"/>
    </source>
</evidence>
<dbReference type="PANTHER" id="PTHR20961:SF98">
    <property type="entry name" value="GLYCOSYLTRANSFERASE"/>
    <property type="match status" value="1"/>
</dbReference>
<evidence type="ECO:0000256" key="1">
    <source>
        <dbReference type="ARBA" id="ARBA00004323"/>
    </source>
</evidence>
<evidence type="ECO:0000259" key="5">
    <source>
        <dbReference type="Pfam" id="PF04577"/>
    </source>
</evidence>
<gene>
    <name evidence="6" type="ORF">V6N12_020537</name>
</gene>
<comment type="subcellular location">
    <subcellularLocation>
        <location evidence="1">Golgi apparatus membrane</location>
        <topology evidence="1">Single-pass type II membrane protein</topology>
    </subcellularLocation>
</comment>
<dbReference type="PANTHER" id="PTHR20961">
    <property type="entry name" value="GLYCOSYLTRANSFERASE"/>
    <property type="match status" value="1"/>
</dbReference>
<evidence type="ECO:0000313" key="7">
    <source>
        <dbReference type="Proteomes" id="UP001472677"/>
    </source>
</evidence>
<dbReference type="InterPro" id="IPR049625">
    <property type="entry name" value="Glyco_transf_61_cat"/>
</dbReference>
<proteinExistence type="predicted"/>
<evidence type="ECO:0000256" key="2">
    <source>
        <dbReference type="ARBA" id="ARBA00022676"/>
    </source>
</evidence>
<protein>
    <recommendedName>
        <fullName evidence="5">Glycosyltransferase 61 catalytic domain-containing protein</fullName>
    </recommendedName>
</protein>
<name>A0ABR2CYE2_9ROSI</name>
<dbReference type="InterPro" id="IPR007657">
    <property type="entry name" value="Glycosyltransferase_61"/>
</dbReference>
<evidence type="ECO:0000256" key="4">
    <source>
        <dbReference type="ARBA" id="ARBA00023180"/>
    </source>
</evidence>
<organism evidence="6 7">
    <name type="scientific">Hibiscus sabdariffa</name>
    <name type="common">roselle</name>
    <dbReference type="NCBI Taxonomy" id="183260"/>
    <lineage>
        <taxon>Eukaryota</taxon>
        <taxon>Viridiplantae</taxon>
        <taxon>Streptophyta</taxon>
        <taxon>Embryophyta</taxon>
        <taxon>Tracheophyta</taxon>
        <taxon>Spermatophyta</taxon>
        <taxon>Magnoliopsida</taxon>
        <taxon>eudicotyledons</taxon>
        <taxon>Gunneridae</taxon>
        <taxon>Pentapetalae</taxon>
        <taxon>rosids</taxon>
        <taxon>malvids</taxon>
        <taxon>Malvales</taxon>
        <taxon>Malvaceae</taxon>
        <taxon>Malvoideae</taxon>
        <taxon>Hibiscus</taxon>
    </lineage>
</organism>